<dbReference type="AlphaFoldDB" id="A0A0L8AJB8"/>
<dbReference type="InterPro" id="IPR001926">
    <property type="entry name" value="TrpB-like_PALP"/>
</dbReference>
<dbReference type="CDD" id="cd01562">
    <property type="entry name" value="Thr-dehyd"/>
    <property type="match status" value="1"/>
</dbReference>
<evidence type="ECO:0000313" key="15">
    <source>
        <dbReference type="Proteomes" id="UP000036908"/>
    </source>
</evidence>
<organism evidence="14 15">
    <name type="scientific">Roseivirga seohaensis subsp. aquiponti</name>
    <dbReference type="NCBI Taxonomy" id="1566026"/>
    <lineage>
        <taxon>Bacteria</taxon>
        <taxon>Pseudomonadati</taxon>
        <taxon>Bacteroidota</taxon>
        <taxon>Cytophagia</taxon>
        <taxon>Cytophagales</taxon>
        <taxon>Roseivirgaceae</taxon>
        <taxon>Roseivirga</taxon>
    </lineage>
</organism>
<dbReference type="PROSITE" id="PS00165">
    <property type="entry name" value="DEHYDRATASE_SER_THR"/>
    <property type="match status" value="1"/>
</dbReference>
<evidence type="ECO:0000256" key="12">
    <source>
        <dbReference type="RuleBase" id="RU362012"/>
    </source>
</evidence>
<keyword evidence="9 12" id="KW-0456">Lyase</keyword>
<evidence type="ECO:0000256" key="6">
    <source>
        <dbReference type="ARBA" id="ARBA00022605"/>
    </source>
</evidence>
<protein>
    <recommendedName>
        <fullName evidence="12">L-threonine dehydratase</fullName>
        <ecNumber evidence="12">4.3.1.19</ecNumber>
    </recommendedName>
    <alternativeName>
        <fullName evidence="12">Threonine deaminase</fullName>
    </alternativeName>
</protein>
<evidence type="ECO:0000256" key="10">
    <source>
        <dbReference type="ARBA" id="ARBA00023304"/>
    </source>
</evidence>
<comment type="function">
    <text evidence="11 12">Catalyzes the anaerobic formation of alpha-ketobutyrate and ammonia from threonine in a two-step reaction. The first step involved a dehydration of threonine and a production of enamine intermediates (aminocrotonate), which tautomerizes to its imine form (iminobutyrate). Both intermediates are unstable and short-lived. The second step is the nonenzymatic hydrolysis of the enamine/imine intermediates to form 2-ketobutyrate and free ammonia. In the low water environment of the cell, the second step is accelerated by RidA.</text>
</comment>
<evidence type="ECO:0000256" key="4">
    <source>
        <dbReference type="ARBA" id="ARBA00010869"/>
    </source>
</evidence>
<evidence type="ECO:0000256" key="7">
    <source>
        <dbReference type="ARBA" id="ARBA00022624"/>
    </source>
</evidence>
<dbReference type="EC" id="4.3.1.19" evidence="12"/>
<dbReference type="InterPro" id="IPR050147">
    <property type="entry name" value="Ser/Thr_Dehydratase"/>
</dbReference>
<dbReference type="Gene3D" id="3.40.50.1100">
    <property type="match status" value="2"/>
</dbReference>
<accession>A0A0L8AJB8</accession>
<dbReference type="InterPro" id="IPR000634">
    <property type="entry name" value="Ser/Thr_deHydtase_PyrdxlP-BS"/>
</dbReference>
<dbReference type="NCBIfam" id="TIGR02079">
    <property type="entry name" value="THD1"/>
    <property type="match status" value="1"/>
</dbReference>
<dbReference type="PROSITE" id="PS51672">
    <property type="entry name" value="ACT_LIKE"/>
    <property type="match status" value="1"/>
</dbReference>
<keyword evidence="15" id="KW-1185">Reference proteome</keyword>
<keyword evidence="8 12" id="KW-0663">Pyridoxal phosphate</keyword>
<evidence type="ECO:0000256" key="9">
    <source>
        <dbReference type="ARBA" id="ARBA00023239"/>
    </source>
</evidence>
<dbReference type="GO" id="GO:0003941">
    <property type="term" value="F:L-serine ammonia-lyase activity"/>
    <property type="evidence" value="ECO:0007669"/>
    <property type="project" value="TreeGrafter"/>
</dbReference>
<keyword evidence="10 12" id="KW-0100">Branched-chain amino acid biosynthesis</keyword>
<comment type="catalytic activity">
    <reaction evidence="1 12">
        <text>L-threonine = 2-oxobutanoate + NH4(+)</text>
        <dbReference type="Rhea" id="RHEA:22108"/>
        <dbReference type="ChEBI" id="CHEBI:16763"/>
        <dbReference type="ChEBI" id="CHEBI:28938"/>
        <dbReference type="ChEBI" id="CHEBI:57926"/>
        <dbReference type="EC" id="4.3.1.19"/>
    </reaction>
</comment>
<evidence type="ECO:0000256" key="8">
    <source>
        <dbReference type="ARBA" id="ARBA00022898"/>
    </source>
</evidence>
<name>A0A0L8AJB8_9BACT</name>
<dbReference type="GO" id="GO:0006565">
    <property type="term" value="P:L-serine catabolic process"/>
    <property type="evidence" value="ECO:0007669"/>
    <property type="project" value="TreeGrafter"/>
</dbReference>
<dbReference type="PATRIC" id="fig|1566026.4.peg.889"/>
<evidence type="ECO:0000256" key="3">
    <source>
        <dbReference type="ARBA" id="ARBA00004810"/>
    </source>
</evidence>
<comment type="cofactor">
    <cofactor evidence="2 12">
        <name>pyridoxal 5'-phosphate</name>
        <dbReference type="ChEBI" id="CHEBI:597326"/>
    </cofactor>
</comment>
<dbReference type="RefSeq" id="WP_053224161.1">
    <property type="nucleotide sequence ID" value="NZ_JSVA01000014.1"/>
</dbReference>
<comment type="similarity">
    <text evidence="4 12">Belongs to the serine/threonine dehydratase family.</text>
</comment>
<comment type="caution">
    <text evidence="14">The sequence shown here is derived from an EMBL/GenBank/DDBJ whole genome shotgun (WGS) entry which is preliminary data.</text>
</comment>
<gene>
    <name evidence="12" type="primary">ilvA</name>
    <name evidence="14" type="ORF">OB69_12960</name>
</gene>
<dbReference type="OrthoDB" id="9811476at2"/>
<dbReference type="SUPFAM" id="SSF53686">
    <property type="entry name" value="Tryptophan synthase beta subunit-like PLP-dependent enzymes"/>
    <property type="match status" value="1"/>
</dbReference>
<dbReference type="EMBL" id="JSVA01000014">
    <property type="protein sequence ID" value="KOF02327.1"/>
    <property type="molecule type" value="Genomic_DNA"/>
</dbReference>
<dbReference type="FunFam" id="3.40.50.1100:FF:000007">
    <property type="entry name" value="L-threonine dehydratase catabolic TdcB"/>
    <property type="match status" value="1"/>
</dbReference>
<keyword evidence="6 12" id="KW-0028">Amino-acid biosynthesis</keyword>
<dbReference type="NCBIfam" id="NF006390">
    <property type="entry name" value="PRK08639.1"/>
    <property type="match status" value="1"/>
</dbReference>
<dbReference type="Pfam" id="PF00585">
    <property type="entry name" value="Thr_dehydrat_C"/>
    <property type="match status" value="1"/>
</dbReference>
<dbReference type="InterPro" id="IPR036052">
    <property type="entry name" value="TrpB-like_PALP_sf"/>
</dbReference>
<dbReference type="PANTHER" id="PTHR48078:SF11">
    <property type="entry name" value="THREONINE DEHYDRATASE, MITOCHONDRIAL"/>
    <property type="match status" value="1"/>
</dbReference>
<dbReference type="InterPro" id="IPR001721">
    <property type="entry name" value="TD_ACT-like"/>
</dbReference>
<dbReference type="GO" id="GO:0030170">
    <property type="term" value="F:pyridoxal phosphate binding"/>
    <property type="evidence" value="ECO:0007669"/>
    <property type="project" value="InterPro"/>
</dbReference>
<dbReference type="CDD" id="cd04907">
    <property type="entry name" value="ACT_ThrD-I_2"/>
    <property type="match status" value="1"/>
</dbReference>
<dbReference type="GO" id="GO:0009097">
    <property type="term" value="P:isoleucine biosynthetic process"/>
    <property type="evidence" value="ECO:0007669"/>
    <property type="project" value="UniProtKB-UniRule"/>
</dbReference>
<dbReference type="FunFam" id="3.40.50.1100:FF:000005">
    <property type="entry name" value="Threonine dehydratase catabolic"/>
    <property type="match status" value="1"/>
</dbReference>
<dbReference type="Proteomes" id="UP000036908">
    <property type="component" value="Unassembled WGS sequence"/>
</dbReference>
<comment type="subunit">
    <text evidence="5 12">Homotetramer.</text>
</comment>
<evidence type="ECO:0000256" key="1">
    <source>
        <dbReference type="ARBA" id="ARBA00001274"/>
    </source>
</evidence>
<dbReference type="Pfam" id="PF00291">
    <property type="entry name" value="PALP"/>
    <property type="match status" value="1"/>
</dbReference>
<dbReference type="GO" id="GO:0006567">
    <property type="term" value="P:L-threonine catabolic process"/>
    <property type="evidence" value="ECO:0007669"/>
    <property type="project" value="TreeGrafter"/>
</dbReference>
<dbReference type="GO" id="GO:0004794">
    <property type="term" value="F:threonine deaminase activity"/>
    <property type="evidence" value="ECO:0007669"/>
    <property type="project" value="UniProtKB-UniRule"/>
</dbReference>
<dbReference type="UniPathway" id="UPA00047">
    <property type="reaction ID" value="UER00054"/>
</dbReference>
<dbReference type="InterPro" id="IPR011820">
    <property type="entry name" value="IlvA"/>
</dbReference>
<evidence type="ECO:0000256" key="2">
    <source>
        <dbReference type="ARBA" id="ARBA00001933"/>
    </source>
</evidence>
<evidence type="ECO:0000313" key="14">
    <source>
        <dbReference type="EMBL" id="KOF02327.1"/>
    </source>
</evidence>
<proteinExistence type="inferred from homology"/>
<dbReference type="Gene3D" id="3.40.1020.10">
    <property type="entry name" value="Biosynthetic Threonine Deaminase, Domain 3"/>
    <property type="match status" value="1"/>
</dbReference>
<dbReference type="InterPro" id="IPR038110">
    <property type="entry name" value="TD_ACT-like_sf"/>
</dbReference>
<keyword evidence="7 12" id="KW-0412">Isoleucine biosynthesis</keyword>
<evidence type="ECO:0000259" key="13">
    <source>
        <dbReference type="PROSITE" id="PS51672"/>
    </source>
</evidence>
<evidence type="ECO:0000256" key="11">
    <source>
        <dbReference type="ARBA" id="ARBA00025527"/>
    </source>
</evidence>
<dbReference type="PANTHER" id="PTHR48078">
    <property type="entry name" value="THREONINE DEHYDRATASE, MITOCHONDRIAL-RELATED"/>
    <property type="match status" value="1"/>
</dbReference>
<evidence type="ECO:0000256" key="5">
    <source>
        <dbReference type="ARBA" id="ARBA00011881"/>
    </source>
</evidence>
<reference evidence="15" key="1">
    <citation type="submission" date="2014-11" db="EMBL/GenBank/DDBJ databases">
        <title>Genome sequencing of Roseivirga sp. D-25.</title>
        <authorList>
            <person name="Selvaratnam C."/>
            <person name="Thevarajoo S."/>
            <person name="Goh K.M."/>
            <person name="Eee R."/>
            <person name="Chan K.-G."/>
            <person name="Chong C.S."/>
        </authorList>
    </citation>
    <scope>NUCLEOTIDE SEQUENCE [LARGE SCALE GENOMIC DNA]</scope>
    <source>
        <strain evidence="15">D-25</strain>
    </source>
</reference>
<sequence>MREITQTYFPSLENIKAAQTILKGIVTHTPLMPNFTYSDKFGAKITFKREDLQVVRSYKIRGAYNKISGLSIEEKGSGVVCASAGNHAQGVAHSCYLLKVKATIFMPAPTPRQKVEQVRFFGKEFVEIVLVGDTFDDAQKEAISFCNKHSSIFIPPFDDQKVIEGQGTVGLEILEDCGNPIDYLFLPIGGGGLASGVASVFKTLSPQTKIIGVEPAGAPAMKNSIALGKNTKLDSIDKFVDGAAVQQVGDLTFEICRKHLDAVVTVPEGLICSTMLELYNRDAIVVEPAGALSVAALGQFAEEIKGKNTVCILSGSNNDISRTEEIRERSLLYEGLKHYFIVRFPQRAGALKEFLVEVLGPTDDIVHFEYTKKTAREKGPALIGIEHQQKADFDGLMQRMKEKDLNFEYLNEKPDLFGFIV</sequence>
<comment type="pathway">
    <text evidence="3 12">Amino-acid biosynthesis; L-isoleucine biosynthesis; 2-oxobutanoate from L-threonine: step 1/1.</text>
</comment>
<feature type="domain" description="ACT-like" evidence="13">
    <location>
        <begin position="338"/>
        <end position="414"/>
    </location>
</feature>